<feature type="binding site" evidence="14">
    <location>
        <position position="1073"/>
    </location>
    <ligand>
        <name>Ca(2+)</name>
        <dbReference type="ChEBI" id="CHEBI:29108"/>
    </ligand>
</feature>
<feature type="domain" description="Voltage-dependent L-type calcium channel IQ-associated" evidence="19">
    <location>
        <begin position="1466"/>
        <end position="1503"/>
    </location>
</feature>
<evidence type="ECO:0000256" key="15">
    <source>
        <dbReference type="RuleBase" id="RU003808"/>
    </source>
</evidence>
<evidence type="ECO:0000256" key="6">
    <source>
        <dbReference type="ARBA" id="ARBA00022737"/>
    </source>
</evidence>
<evidence type="ECO:0000313" key="20">
    <source>
        <dbReference type="EMBL" id="QDZ18767.1"/>
    </source>
</evidence>
<dbReference type="FunFam" id="1.20.120.350:FF:000068">
    <property type="entry name" value="Sodium channel protein"/>
    <property type="match status" value="1"/>
</dbReference>
<feature type="transmembrane region" description="Helical" evidence="17">
    <location>
        <begin position="124"/>
        <end position="145"/>
    </location>
</feature>
<feature type="transmembrane region" description="Helical" evidence="17">
    <location>
        <begin position="1102"/>
        <end position="1124"/>
    </location>
</feature>
<dbReference type="Pfam" id="PF16905">
    <property type="entry name" value="GPHH"/>
    <property type="match status" value="1"/>
</dbReference>
<dbReference type="Proteomes" id="UP000316726">
    <property type="component" value="Chromosome 2"/>
</dbReference>
<feature type="transmembrane region" description="Helical" evidence="17">
    <location>
        <begin position="879"/>
        <end position="898"/>
    </location>
</feature>
<name>A0A5B8MEH4_9CHLO</name>
<feature type="binding site" evidence="14">
    <location>
        <position position="339"/>
    </location>
    <ligand>
        <name>Ca(2+)</name>
        <dbReference type="ChEBI" id="CHEBI:29108"/>
    </ligand>
</feature>
<keyword evidence="8 15" id="KW-0851">Voltage-gated channel</keyword>
<keyword evidence="5 17" id="KW-0812">Transmembrane</keyword>
<comment type="subcellular location">
    <subcellularLocation>
        <location evidence="1 15">Membrane</location>
        <topology evidence="1 15">Multi-pass membrane protein</topology>
    </subcellularLocation>
</comment>
<dbReference type="InterPro" id="IPR005821">
    <property type="entry name" value="Ion_trans_dom"/>
</dbReference>
<protein>
    <submittedName>
        <fullName evidence="20">Alpha subunit of voltage-gated Ca2+ channel</fullName>
    </submittedName>
</protein>
<organism evidence="20 21">
    <name type="scientific">Chloropicon primus</name>
    <dbReference type="NCBI Taxonomy" id="1764295"/>
    <lineage>
        <taxon>Eukaryota</taxon>
        <taxon>Viridiplantae</taxon>
        <taxon>Chlorophyta</taxon>
        <taxon>Chloropicophyceae</taxon>
        <taxon>Chloropicales</taxon>
        <taxon>Chloropicaceae</taxon>
        <taxon>Chloropicon</taxon>
    </lineage>
</organism>
<evidence type="ECO:0000256" key="9">
    <source>
        <dbReference type="ARBA" id="ARBA00022989"/>
    </source>
</evidence>
<evidence type="ECO:0000313" key="21">
    <source>
        <dbReference type="Proteomes" id="UP000316726"/>
    </source>
</evidence>
<feature type="transmembrane region" description="Helical" evidence="17">
    <location>
        <begin position="1245"/>
        <end position="1264"/>
    </location>
</feature>
<feature type="region of interest" description="Disordered" evidence="16">
    <location>
        <begin position="1"/>
        <end position="25"/>
    </location>
</feature>
<feature type="transmembrane region" description="Helical" evidence="17">
    <location>
        <begin position="214"/>
        <end position="234"/>
    </location>
</feature>
<dbReference type="InterPro" id="IPR050599">
    <property type="entry name" value="VDCC_alpha-1_subunit"/>
</dbReference>
<dbReference type="Gene3D" id="1.10.238.10">
    <property type="entry name" value="EF-hand"/>
    <property type="match status" value="1"/>
</dbReference>
<evidence type="ECO:0000259" key="18">
    <source>
        <dbReference type="Pfam" id="PF00520"/>
    </source>
</evidence>
<feature type="domain" description="Ion transport" evidence="18">
    <location>
        <begin position="1181"/>
        <end position="1453"/>
    </location>
</feature>
<feature type="transmembrane region" description="Helical" evidence="17">
    <location>
        <begin position="317"/>
        <end position="336"/>
    </location>
</feature>
<dbReference type="GO" id="GO:0046872">
    <property type="term" value="F:metal ion binding"/>
    <property type="evidence" value="ECO:0007669"/>
    <property type="project" value="UniProtKB-KW"/>
</dbReference>
<feature type="transmembrane region" description="Helical" evidence="17">
    <location>
        <begin position="505"/>
        <end position="523"/>
    </location>
</feature>
<dbReference type="EMBL" id="CP031035">
    <property type="protein sequence ID" value="QDZ18767.1"/>
    <property type="molecule type" value="Genomic_DNA"/>
</dbReference>
<evidence type="ECO:0000256" key="13">
    <source>
        <dbReference type="ARBA" id="ARBA00023303"/>
    </source>
</evidence>
<keyword evidence="13" id="KW-0407">Ion channel</keyword>
<evidence type="ECO:0000256" key="2">
    <source>
        <dbReference type="ARBA" id="ARBA00022448"/>
    </source>
</evidence>
<keyword evidence="4 15" id="KW-0107">Calcium channel</keyword>
<feature type="transmembrane region" description="Helical" evidence="17">
    <location>
        <begin position="356"/>
        <end position="381"/>
    </location>
</feature>
<evidence type="ECO:0000256" key="1">
    <source>
        <dbReference type="ARBA" id="ARBA00004141"/>
    </source>
</evidence>
<feature type="transmembrane region" description="Helical" evidence="17">
    <location>
        <begin position="1213"/>
        <end position="1233"/>
    </location>
</feature>
<evidence type="ECO:0000256" key="16">
    <source>
        <dbReference type="SAM" id="MobiDB-lite"/>
    </source>
</evidence>
<feature type="domain" description="Ion transport" evidence="18">
    <location>
        <begin position="439"/>
        <end position="750"/>
    </location>
</feature>
<dbReference type="GO" id="GO:0008331">
    <property type="term" value="F:high voltage-gated calcium channel activity"/>
    <property type="evidence" value="ECO:0007669"/>
    <property type="project" value="TreeGrafter"/>
</dbReference>
<evidence type="ECO:0000256" key="11">
    <source>
        <dbReference type="ARBA" id="ARBA00023136"/>
    </source>
</evidence>
<dbReference type="InterPro" id="IPR002077">
    <property type="entry name" value="VDCCAlpha1"/>
</dbReference>
<evidence type="ECO:0000256" key="8">
    <source>
        <dbReference type="ARBA" id="ARBA00022882"/>
    </source>
</evidence>
<evidence type="ECO:0000256" key="12">
    <source>
        <dbReference type="ARBA" id="ARBA00023180"/>
    </source>
</evidence>
<keyword evidence="11 17" id="KW-0472">Membrane</keyword>
<feature type="domain" description="Ion transport" evidence="18">
    <location>
        <begin position="83"/>
        <end position="386"/>
    </location>
</feature>
<feature type="compositionally biased region" description="Polar residues" evidence="16">
    <location>
        <begin position="1"/>
        <end position="15"/>
    </location>
</feature>
<feature type="transmembrane region" description="Helical" evidence="17">
    <location>
        <begin position="1300"/>
        <end position="1325"/>
    </location>
</feature>
<dbReference type="FunFam" id="1.20.120.350:FF:000009">
    <property type="entry name" value="Voltage-dependent T-type calcium channel subunit alpha"/>
    <property type="match status" value="2"/>
</dbReference>
<evidence type="ECO:0000256" key="10">
    <source>
        <dbReference type="ARBA" id="ARBA00023065"/>
    </source>
</evidence>
<keyword evidence="10" id="KW-0406">Ion transport</keyword>
<feature type="transmembrane region" description="Helical" evidence="17">
    <location>
        <begin position="841"/>
        <end position="858"/>
    </location>
</feature>
<dbReference type="GO" id="GO:0098703">
    <property type="term" value="P:calcium ion import across plasma membrane"/>
    <property type="evidence" value="ECO:0007669"/>
    <property type="project" value="TreeGrafter"/>
</dbReference>
<feature type="transmembrane region" description="Helical" evidence="17">
    <location>
        <begin position="910"/>
        <end position="929"/>
    </location>
</feature>
<feature type="transmembrane region" description="Helical" evidence="17">
    <location>
        <begin position="1182"/>
        <end position="1201"/>
    </location>
</feature>
<feature type="transmembrane region" description="Helical" evidence="17">
    <location>
        <begin position="440"/>
        <end position="458"/>
    </location>
</feature>
<keyword evidence="7 14" id="KW-0106">Calcium</keyword>
<keyword evidence="14" id="KW-0479">Metal-binding</keyword>
<dbReference type="GO" id="GO:0005891">
    <property type="term" value="C:voltage-gated calcium channel complex"/>
    <property type="evidence" value="ECO:0007669"/>
    <property type="project" value="InterPro"/>
</dbReference>
<dbReference type="PANTHER" id="PTHR45628:SF7">
    <property type="entry name" value="VOLTAGE-DEPENDENT CALCIUM CHANNEL TYPE A SUBUNIT ALPHA-1"/>
    <property type="match status" value="1"/>
</dbReference>
<feature type="transmembrane region" description="Helical" evidence="17">
    <location>
        <begin position="958"/>
        <end position="987"/>
    </location>
</feature>
<keyword evidence="3 15" id="KW-0109">Calcium transport</keyword>
<feature type="domain" description="Ion transport" evidence="18">
    <location>
        <begin position="839"/>
        <end position="1134"/>
    </location>
</feature>
<feature type="transmembrane region" description="Helical" evidence="17">
    <location>
        <begin position="1420"/>
        <end position="1448"/>
    </location>
</feature>
<keyword evidence="21" id="KW-1185">Reference proteome</keyword>
<dbReference type="FunFam" id="1.10.287.70:FF:000007">
    <property type="entry name" value="Voltage-dependent L-type calcium channel subunit alpha"/>
    <property type="match status" value="1"/>
</dbReference>
<evidence type="ECO:0000256" key="7">
    <source>
        <dbReference type="ARBA" id="ARBA00022837"/>
    </source>
</evidence>
<feature type="transmembrane region" description="Helical" evidence="17">
    <location>
        <begin position="157"/>
        <end position="179"/>
    </location>
</feature>
<feature type="transmembrane region" description="Helical" evidence="17">
    <location>
        <begin position="478"/>
        <end position="498"/>
    </location>
</feature>
<accession>A0A5B8MEH4</accession>
<dbReference type="Gene3D" id="1.20.120.350">
    <property type="entry name" value="Voltage-gated potassium channels. Chain C"/>
    <property type="match status" value="4"/>
</dbReference>
<dbReference type="InterPro" id="IPR031649">
    <property type="entry name" value="GPHH_dom"/>
</dbReference>
<dbReference type="OrthoDB" id="416585at2759"/>
<evidence type="ECO:0000256" key="4">
    <source>
        <dbReference type="ARBA" id="ARBA00022673"/>
    </source>
</evidence>
<keyword evidence="6" id="KW-0677">Repeat</keyword>
<sequence>MARPSTPSGRSSSIKRPSIVESKKVAEAQHSKVVVSDKAEGAQDGTAQDSPAELSKKLGAQRALGVLDRENPLRMFVHRIATNKYFDNFILFVILVNCILLALDRKSPSFENSQTYKVIDTAEYVFIVIFTIEMIFKVIAFGFVAGEGTYLRDYWNGLDFTVVLLAYVAFLGLGNYTAIRSFRFLRPLRTISGVEGMRKLVKTLLHSVPTLLDVLGLCAFAFSIFGIIAVQLFAGQLQYRCKQYNYDAGSGQISWSVHEDHDGQPCSGPRIKADSSGSLVVWNATSGVLETGALNYGHGLLKCPEDSYCIKHGNPNYGLTSFDNILAAFLTIFQSISLEGWTDVMYYTQDAVSPWVWIYFIIMIIFCSFFTVNLTLAVLYVHFVTNREDIPVDEVQKKPQRNVKSIIRSESVFAGEAPSEMLAIPNRVRAFFFDLQDSNWFNYLTVSFIILNTVIMALEIHPQDEEWEKLQNNFNLFFTAYFLLEMIIKLIGLGFAGYVDDRMNVFDGIVVIISVIEVLSALATDSGGDSMFSVFRAFRLLRVFRLARSWKQLNKIINTIFRSVANIAYLTCILVLFIFIFALLGKEFFGYKFKNCQFVEGAKSMCPPGKLGCPDHYDCYVPCQDTDLFSVTGNFIEVDGSRYNGMAKCEKYCEDGAMDCMLTSCASPTTECLAEVGHSEVARYNFDDIFSSIISIFQVLTGENWNEIMYEAVNETGEDAVSLYFILLTIVGNYIVLNLFLAILLDNFGEEPDIGDVNILEEIKSVKMIESQFLRVNSTKNSTLSKQYPQDDPMKPLICYQYVSEEKPDKYKTYTGKTFGVIGTENRARLSCFDLVSSKPFEFLIIFLIIASSITLALDAPTLEEGSSFKKVLEDLDKFFTVAFLLEVILKVFAYGLIRGEHTYLQSSWNILDFVIAIIGAFSWGMSGAQSLESLRAIRTIRALRPLKMASRAEGMKVVVNALFASIPSICNVALVCLFLFVVFAIFGINLFGGKFYFCKDLSSGERINPRDILPEDSRGIITKEWCDVGHHIVSYPPGIDQYNLTHAWSNPEWNFDNIAHSLLTLFEVATLEMWLPIMYNSADIVGFDKQPVRDASKGMEMFYVCFIIVGGFFLLNLFVGVTIEKFSSMQEKNKGGVFLTPEQHEWQKVQKIIGGAWPLKDQAAPEGKWRKVMNRVVTSNFFEDFIMAAIFINILFMAMTKEGMSDAYEATLFYANIIFTAVFTLEAIMRIIGLGAEPYFTNKWYLFDFFIVIASLCGVVLDFASSTEIPAVSILRVFRFARIFRLIPKAKTLKRLFETLYYSLPALGNVGSVLFLFFFIYAVMGMSLFGQVKHGETLNRHANFESFFGALLVLFRMSTGESWNGLMHDTMVDTRCYEITHAPTLASCQDTCQYVGKGDPLLYGLTKDDDYVNRCGQHFLISVIYFCSFVVMCAFLLLNLVIAVIIGNFEEASIDYMVNKDTVRNFIACWKDLDPNATHYIDAEQIVDLVEMLDPPLGVKGDGEKKTGTDGILTQLHIVIRARKIHFLETLHALAGRVSAVKLPAQTENKVYMSLKSRLPAMPPSAAPKYTVSQYYAAVYVQAAIRGFLSRVMWIEQNNESLSQLDKSPAKKSEEGDGH</sequence>
<dbReference type="STRING" id="1764295.A0A5B8MEH4"/>
<dbReference type="PRINTS" id="PR00167">
    <property type="entry name" value="CACHANNEL"/>
</dbReference>
<comment type="similarity">
    <text evidence="15">Belongs to the calcium channel alpha-1 subunit (TC 1.A.1.11) family.</text>
</comment>
<feature type="transmembrane region" description="Helical" evidence="17">
    <location>
        <begin position="723"/>
        <end position="745"/>
    </location>
</feature>
<evidence type="ECO:0000256" key="14">
    <source>
        <dbReference type="PIRSR" id="PIRSR602077-1"/>
    </source>
</evidence>
<keyword evidence="2" id="KW-0813">Transport</keyword>
<keyword evidence="12" id="KW-0325">Glycoprotein</keyword>
<proteinExistence type="inferred from homology"/>
<feature type="transmembrane region" description="Helical" evidence="17">
    <location>
        <begin position="85"/>
        <end position="104"/>
    </location>
</feature>
<dbReference type="InterPro" id="IPR027359">
    <property type="entry name" value="Volt_channel_dom_sf"/>
</dbReference>
<keyword evidence="9 17" id="KW-1133">Transmembrane helix</keyword>
<reference evidence="20 21" key="1">
    <citation type="submission" date="2018-07" db="EMBL/GenBank/DDBJ databases">
        <title>The complete nuclear genome of the prasinophyte Chloropicon primus (CCMP1205).</title>
        <authorList>
            <person name="Pombert J.-F."/>
            <person name="Otis C."/>
            <person name="Turmel M."/>
            <person name="Lemieux C."/>
        </authorList>
    </citation>
    <scope>NUCLEOTIDE SEQUENCE [LARGE SCALE GENOMIC DNA]</scope>
    <source>
        <strain evidence="20 21">CCMP1205</strain>
    </source>
</reference>
<gene>
    <name evidence="20" type="ORF">A3770_02p12850</name>
</gene>
<dbReference type="PROSITE" id="PS50096">
    <property type="entry name" value="IQ"/>
    <property type="match status" value="1"/>
</dbReference>
<feature type="transmembrane region" description="Helical" evidence="17">
    <location>
        <begin position="567"/>
        <end position="585"/>
    </location>
</feature>
<evidence type="ECO:0000259" key="19">
    <source>
        <dbReference type="Pfam" id="PF16905"/>
    </source>
</evidence>
<evidence type="ECO:0000256" key="5">
    <source>
        <dbReference type="ARBA" id="ARBA00022692"/>
    </source>
</evidence>
<dbReference type="Gene3D" id="1.10.287.70">
    <property type="match status" value="4"/>
</dbReference>
<evidence type="ECO:0000256" key="3">
    <source>
        <dbReference type="ARBA" id="ARBA00022568"/>
    </source>
</evidence>
<dbReference type="SUPFAM" id="SSF81324">
    <property type="entry name" value="Voltage-gated potassium channels"/>
    <property type="match status" value="4"/>
</dbReference>
<evidence type="ECO:0000256" key="17">
    <source>
        <dbReference type="SAM" id="Phobius"/>
    </source>
</evidence>
<dbReference type="Pfam" id="PF00520">
    <property type="entry name" value="Ion_trans"/>
    <property type="match status" value="4"/>
</dbReference>
<dbReference type="PANTHER" id="PTHR45628">
    <property type="entry name" value="VOLTAGE-DEPENDENT CALCIUM CHANNEL TYPE A SUBUNIT ALPHA-1"/>
    <property type="match status" value="1"/>
</dbReference>